<dbReference type="AlphaFoldDB" id="A0A1G7W8W8"/>
<dbReference type="SMART" id="SM00530">
    <property type="entry name" value="HTH_XRE"/>
    <property type="match status" value="1"/>
</dbReference>
<dbReference type="EMBL" id="FNCC01000010">
    <property type="protein sequence ID" value="SDG68381.1"/>
    <property type="molecule type" value="Genomic_DNA"/>
</dbReference>
<evidence type="ECO:0000313" key="3">
    <source>
        <dbReference type="EMBL" id="SDG68381.1"/>
    </source>
</evidence>
<dbReference type="InterPro" id="IPR010982">
    <property type="entry name" value="Lambda_DNA-bd_dom_sf"/>
</dbReference>
<feature type="compositionally biased region" description="Basic and acidic residues" evidence="1">
    <location>
        <begin position="1"/>
        <end position="12"/>
    </location>
</feature>
<name>A0A1G7W8W8_9PSEU</name>
<evidence type="ECO:0000259" key="2">
    <source>
        <dbReference type="PROSITE" id="PS50943"/>
    </source>
</evidence>
<dbReference type="STRING" id="200378.SAMN05216553_110229"/>
<dbReference type="PROSITE" id="PS50943">
    <property type="entry name" value="HTH_CROC1"/>
    <property type="match status" value="1"/>
</dbReference>
<dbReference type="SUPFAM" id="SSF47413">
    <property type="entry name" value="lambda repressor-like DNA-binding domains"/>
    <property type="match status" value="1"/>
</dbReference>
<reference evidence="4" key="1">
    <citation type="submission" date="2016-10" db="EMBL/GenBank/DDBJ databases">
        <authorList>
            <person name="Varghese N."/>
            <person name="Submissions S."/>
        </authorList>
    </citation>
    <scope>NUCLEOTIDE SEQUENCE [LARGE SCALE GENOMIC DNA]</scope>
    <source>
        <strain evidence="4">CGMCC 4.3506</strain>
    </source>
</reference>
<feature type="region of interest" description="Disordered" evidence="1">
    <location>
        <begin position="1"/>
        <end position="25"/>
    </location>
</feature>
<gene>
    <name evidence="3" type="ORF">SAMN05216553_110229</name>
</gene>
<keyword evidence="4" id="KW-1185">Reference proteome</keyword>
<dbReference type="Pfam" id="PF13560">
    <property type="entry name" value="HTH_31"/>
    <property type="match status" value="1"/>
</dbReference>
<evidence type="ECO:0000313" key="4">
    <source>
        <dbReference type="Proteomes" id="UP000199623"/>
    </source>
</evidence>
<dbReference type="OrthoDB" id="3462393at2"/>
<dbReference type="CDD" id="cd00093">
    <property type="entry name" value="HTH_XRE"/>
    <property type="match status" value="1"/>
</dbReference>
<dbReference type="Proteomes" id="UP000199623">
    <property type="component" value="Unassembled WGS sequence"/>
</dbReference>
<dbReference type="GO" id="GO:0003677">
    <property type="term" value="F:DNA binding"/>
    <property type="evidence" value="ECO:0007669"/>
    <property type="project" value="InterPro"/>
</dbReference>
<dbReference type="InterPro" id="IPR001387">
    <property type="entry name" value="Cro/C1-type_HTH"/>
</dbReference>
<protein>
    <submittedName>
        <fullName evidence="3">Helix-turn-helix domain-containing protein</fullName>
    </submittedName>
</protein>
<organism evidence="3 4">
    <name type="scientific">Lentzea fradiae</name>
    <dbReference type="NCBI Taxonomy" id="200378"/>
    <lineage>
        <taxon>Bacteria</taxon>
        <taxon>Bacillati</taxon>
        <taxon>Actinomycetota</taxon>
        <taxon>Actinomycetes</taxon>
        <taxon>Pseudonocardiales</taxon>
        <taxon>Pseudonocardiaceae</taxon>
        <taxon>Lentzea</taxon>
    </lineage>
</organism>
<sequence>MLSGRPERKHWPQTEPGLYRPGMPLRRSTVRGREFGDAIRALLRAAGLTNRAVAELLGWQEAKVSELINGKEGTSDVDLAKLLGLLRTPPDEFDHLMALHHETHIRDWLQPKGSGAPDRARTLREHERIASEITGWSMNVVHGLLQVPGYTRHLADSAVNLQDDVDTVVHSRSMRQRAVLDGYRTVSIFMHEQALRLPVGNAEVMAEQLHHLLRLSVRPYLTIRVIPTASGPHAGLAGDFDLLKFKKIPPLVYLESHGANVFLEDRHSVGLYATVIRSLGRRALNSDGTRKLITEIIGEEACGEHVAEEQLQR</sequence>
<evidence type="ECO:0000256" key="1">
    <source>
        <dbReference type="SAM" id="MobiDB-lite"/>
    </source>
</evidence>
<proteinExistence type="predicted"/>
<dbReference type="Pfam" id="PF19054">
    <property type="entry name" value="DUF5753"/>
    <property type="match status" value="1"/>
</dbReference>
<dbReference type="InterPro" id="IPR043917">
    <property type="entry name" value="DUF5753"/>
</dbReference>
<dbReference type="Gene3D" id="1.10.260.40">
    <property type="entry name" value="lambda repressor-like DNA-binding domains"/>
    <property type="match status" value="1"/>
</dbReference>
<accession>A0A1G7W8W8</accession>
<feature type="domain" description="HTH cro/C1-type" evidence="2">
    <location>
        <begin position="39"/>
        <end position="93"/>
    </location>
</feature>